<gene>
    <name evidence="9" type="ORF">GPA_27030</name>
</gene>
<dbReference type="InterPro" id="IPR017896">
    <property type="entry name" value="4Fe4S_Fe-S-bd"/>
</dbReference>
<dbReference type="InterPro" id="IPR051684">
    <property type="entry name" value="Electron_Trans/Redox"/>
</dbReference>
<organism evidence="9 10">
    <name type="scientific">Gordonibacter pamelaeae 7-10-1-b</name>
    <dbReference type="NCBI Taxonomy" id="657308"/>
    <lineage>
        <taxon>Bacteria</taxon>
        <taxon>Bacillati</taxon>
        <taxon>Actinomycetota</taxon>
        <taxon>Coriobacteriia</taxon>
        <taxon>Eggerthellales</taxon>
        <taxon>Eggerthellaceae</taxon>
        <taxon>Gordonibacter</taxon>
    </lineage>
</organism>
<keyword evidence="5" id="KW-0408">Iron</keyword>
<sequence>MTKPVKKRSKMTIARRVVVAAAFVACVVGVLAFGGAGSYCSFGVDAIAAICPLGSLEALFGSWAAAPRALIVLAVVVVLGVAFGKAFCSWACPVPPLDRFLRTKKSRRKDVDERHQAAAESLERWHARSSCGACSSHCSSADGAQAADGENALACAKDAAVAPEEKDGQETDVEKTLAGKRRFRLDSRHLVLAGSLVSAAACGFPVFCLVCPIGLTIASVIALYRFVGFNELTLSLVVFPAVIVLELVVLRKWCHRFCPVGALLSLISSFGSKMTRPRVDHDRCLRAESEPCTACASVCPEHIDPVADLGRRPLSECTRCGRCADACPHDAISFTKRGLALRRNESARKAADA</sequence>
<evidence type="ECO:0000256" key="5">
    <source>
        <dbReference type="ARBA" id="ARBA00023004"/>
    </source>
</evidence>
<dbReference type="PROSITE" id="PS00198">
    <property type="entry name" value="4FE4S_FER_1"/>
    <property type="match status" value="1"/>
</dbReference>
<dbReference type="PANTHER" id="PTHR30176">
    <property type="entry name" value="FERREDOXIN-TYPE PROTEIN NAPH"/>
    <property type="match status" value="1"/>
</dbReference>
<protein>
    <submittedName>
        <fullName evidence="9">4Fe-4S binding domain</fullName>
    </submittedName>
</protein>
<dbReference type="Pfam" id="PF12801">
    <property type="entry name" value="Fer4_5"/>
    <property type="match status" value="2"/>
</dbReference>
<keyword evidence="7" id="KW-1133">Transmembrane helix</keyword>
<dbReference type="InterPro" id="IPR017900">
    <property type="entry name" value="4Fe4S_Fe_S_CS"/>
</dbReference>
<dbReference type="RefSeq" id="WP_015540095.1">
    <property type="nucleotide sequence ID" value="NC_021021.1"/>
</dbReference>
<keyword evidence="7" id="KW-0812">Transmembrane</keyword>
<evidence type="ECO:0000313" key="9">
    <source>
        <dbReference type="EMBL" id="CBL04751.1"/>
    </source>
</evidence>
<keyword evidence="7" id="KW-0472">Membrane</keyword>
<dbReference type="SUPFAM" id="SSF54862">
    <property type="entry name" value="4Fe-4S ferredoxins"/>
    <property type="match status" value="1"/>
</dbReference>
<evidence type="ECO:0000313" key="10">
    <source>
        <dbReference type="Proteomes" id="UP000008805"/>
    </source>
</evidence>
<feature type="domain" description="4Fe-4S ferredoxin-type" evidence="8">
    <location>
        <begin position="307"/>
        <end position="337"/>
    </location>
</feature>
<accession>D6EAK4</accession>
<evidence type="ECO:0000256" key="3">
    <source>
        <dbReference type="ARBA" id="ARBA00022723"/>
    </source>
</evidence>
<evidence type="ECO:0000256" key="4">
    <source>
        <dbReference type="ARBA" id="ARBA00022982"/>
    </source>
</evidence>
<name>D6EAK4_9ACTN</name>
<evidence type="ECO:0000256" key="2">
    <source>
        <dbReference type="ARBA" id="ARBA00022485"/>
    </source>
</evidence>
<dbReference type="GO" id="GO:0005886">
    <property type="term" value="C:plasma membrane"/>
    <property type="evidence" value="ECO:0007669"/>
    <property type="project" value="TreeGrafter"/>
</dbReference>
<dbReference type="GO" id="GO:0046872">
    <property type="term" value="F:metal ion binding"/>
    <property type="evidence" value="ECO:0007669"/>
    <property type="project" value="UniProtKB-KW"/>
</dbReference>
<proteinExistence type="predicted"/>
<dbReference type="Gene3D" id="3.30.70.20">
    <property type="match status" value="2"/>
</dbReference>
<feature type="transmembrane region" description="Helical" evidence="7">
    <location>
        <begin position="229"/>
        <end position="250"/>
    </location>
</feature>
<dbReference type="EMBL" id="FP929047">
    <property type="protein sequence ID" value="CBL04751.1"/>
    <property type="molecule type" value="Genomic_DNA"/>
</dbReference>
<dbReference type="PANTHER" id="PTHR30176:SF3">
    <property type="entry name" value="FERREDOXIN-TYPE PROTEIN NAPH"/>
    <property type="match status" value="1"/>
</dbReference>
<evidence type="ECO:0000259" key="8">
    <source>
        <dbReference type="PROSITE" id="PS51379"/>
    </source>
</evidence>
<dbReference type="PATRIC" id="fig|657308.3.peg.2179"/>
<dbReference type="PROSITE" id="PS51379">
    <property type="entry name" value="4FE4S_FER_2"/>
    <property type="match status" value="1"/>
</dbReference>
<keyword evidence="6" id="KW-0411">Iron-sulfur</keyword>
<keyword evidence="1" id="KW-0813">Transport</keyword>
<keyword evidence="2" id="KW-0004">4Fe-4S</keyword>
<dbReference type="Pfam" id="PF00037">
    <property type="entry name" value="Fer4"/>
    <property type="match status" value="1"/>
</dbReference>
<dbReference type="BioCyc" id="GPAM657308:GPA_RS16930-MONOMER"/>
<keyword evidence="4" id="KW-0249">Electron transport</keyword>
<dbReference type="KEGG" id="gpa:GPA_27030"/>
<evidence type="ECO:0000256" key="7">
    <source>
        <dbReference type="SAM" id="Phobius"/>
    </source>
</evidence>
<keyword evidence="10" id="KW-1185">Reference proteome</keyword>
<reference evidence="9 10" key="1">
    <citation type="submission" date="2010-03" db="EMBL/GenBank/DDBJ databases">
        <title>The genome sequence of Gordonibacter pamelaeae 7-10-1-bT.</title>
        <authorList>
            <consortium name="metaHIT consortium -- http://www.metahit.eu/"/>
            <person name="Pajon A."/>
            <person name="Turner K."/>
            <person name="Parkhill J."/>
            <person name="Timmis K."/>
            <person name="Oxley A."/>
            <person name="Wurdemann D."/>
        </authorList>
    </citation>
    <scope>NUCLEOTIDE SEQUENCE [LARGE SCALE GENOMIC DNA]</scope>
    <source>
        <strain evidence="10">7-10-1-b</strain>
    </source>
</reference>
<keyword evidence="3" id="KW-0479">Metal-binding</keyword>
<feature type="transmembrane region" description="Helical" evidence="7">
    <location>
        <begin position="190"/>
        <end position="223"/>
    </location>
</feature>
<dbReference type="Proteomes" id="UP000008805">
    <property type="component" value="Chromosome"/>
</dbReference>
<reference evidence="9 10" key="2">
    <citation type="submission" date="2010-03" db="EMBL/GenBank/DDBJ databases">
        <authorList>
            <person name="Pajon A."/>
        </authorList>
    </citation>
    <scope>NUCLEOTIDE SEQUENCE [LARGE SCALE GENOMIC DNA]</scope>
    <source>
        <strain evidence="10">7-10-1-b</strain>
    </source>
</reference>
<evidence type="ECO:0000256" key="1">
    <source>
        <dbReference type="ARBA" id="ARBA00022448"/>
    </source>
</evidence>
<feature type="transmembrane region" description="Helical" evidence="7">
    <location>
        <begin position="70"/>
        <end position="92"/>
    </location>
</feature>
<dbReference type="HOGENOM" id="CLU_066585_0_0_11"/>
<evidence type="ECO:0000256" key="6">
    <source>
        <dbReference type="ARBA" id="ARBA00023014"/>
    </source>
</evidence>
<dbReference type="GO" id="GO:0051539">
    <property type="term" value="F:4 iron, 4 sulfur cluster binding"/>
    <property type="evidence" value="ECO:0007669"/>
    <property type="project" value="UniProtKB-KW"/>
</dbReference>
<dbReference type="AlphaFoldDB" id="D6EAK4"/>